<protein>
    <submittedName>
        <fullName evidence="1">Uncharacterized protein</fullName>
    </submittedName>
</protein>
<dbReference type="RefSeq" id="WP_132204672.1">
    <property type="nucleotide sequence ID" value="NZ_SMKY01000358.1"/>
</dbReference>
<gene>
    <name evidence="1" type="ORF">E1293_41305</name>
</gene>
<dbReference type="EMBL" id="SMKY01000358">
    <property type="protein sequence ID" value="TDD64615.1"/>
    <property type="molecule type" value="Genomic_DNA"/>
</dbReference>
<evidence type="ECO:0000313" key="1">
    <source>
        <dbReference type="EMBL" id="TDD64615.1"/>
    </source>
</evidence>
<keyword evidence="2" id="KW-1185">Reference proteome</keyword>
<dbReference type="OrthoDB" id="9778153at2"/>
<reference evidence="1 2" key="1">
    <citation type="submission" date="2019-03" db="EMBL/GenBank/DDBJ databases">
        <title>Draft genome sequences of novel Actinobacteria.</title>
        <authorList>
            <person name="Sahin N."/>
            <person name="Ay H."/>
            <person name="Saygin H."/>
        </authorList>
    </citation>
    <scope>NUCLEOTIDE SEQUENCE [LARGE SCALE GENOMIC DNA]</scope>
    <source>
        <strain evidence="1 2">DSM 45941</strain>
    </source>
</reference>
<dbReference type="AlphaFoldDB" id="A0A4R4ZZS6"/>
<proteinExistence type="predicted"/>
<dbReference type="Proteomes" id="UP000295578">
    <property type="component" value="Unassembled WGS sequence"/>
</dbReference>
<evidence type="ECO:0000313" key="2">
    <source>
        <dbReference type="Proteomes" id="UP000295578"/>
    </source>
</evidence>
<organism evidence="1 2">
    <name type="scientific">Actinomadura darangshiensis</name>
    <dbReference type="NCBI Taxonomy" id="705336"/>
    <lineage>
        <taxon>Bacteria</taxon>
        <taxon>Bacillati</taxon>
        <taxon>Actinomycetota</taxon>
        <taxon>Actinomycetes</taxon>
        <taxon>Streptosporangiales</taxon>
        <taxon>Thermomonosporaceae</taxon>
        <taxon>Actinomadura</taxon>
    </lineage>
</organism>
<accession>A0A4R4ZZS6</accession>
<name>A0A4R4ZZS6_9ACTN</name>
<comment type="caution">
    <text evidence="1">The sequence shown here is derived from an EMBL/GenBank/DDBJ whole genome shotgun (WGS) entry which is preliminary data.</text>
</comment>
<sequence>MSALLSRLIDDAALFAPARTPMDDALPAYRGAVRDPVVGRLLCPASRFAELRRRLVPEDLLDLVLVADTGIEELPRALDAVRAEPRVRPSSVEIALPGNADQARAAAVTLALLPPGVPAHIEVRRSPGRLDALDRIAAARDHGAPLGAKYRLDGPALATAAFIAACAERDLPFTCAANRAGQGLLNVLLATAQVAAGADGVQRTLERHDAGGLAADVGTLTDDAARSARRLLAALAVPHLGTATSVLALIRKGPFSTAPG</sequence>